<evidence type="ECO:0000256" key="1">
    <source>
        <dbReference type="SAM" id="MobiDB-lite"/>
    </source>
</evidence>
<sequence length="380" mass="43120">MTIKQKKTIQNFSQQKKVLVFDEKNGELSETADIELPQECNVHQKLRKTLWHAASHQQQVTKPSQNVEQSTQRGKVEGKGNCSIEETQLDKEHVNLESRNDGSNDQLLILANSAALMLESDGLYGKDQNLEGLPITPMAQHSSGSVSHATITDHKSPGEVIEGTPVMNYVRTEEDEVHWCGRTPRLSQIRRQARSRSNLLVQQGMEESAVENLQGRRVRLNHIRHQAQFKYHSQLQTGGDSKGRIVRLSELRRQARTKDNQKKRVIADIFGEEDVSKGFEDVDCHPQDVESMHEYNLRDGVNQSVPESEEDQDKMICVRGRMRLSQLRREARLGNTGTLDTDNICGLLTAVFTLNKNLNQSPFCNIYLDMLSYSSMLSEI</sequence>
<dbReference type="AlphaFoldDB" id="A0A067KYJ0"/>
<dbReference type="OrthoDB" id="1393393at2759"/>
<proteinExistence type="predicted"/>
<dbReference type="Proteomes" id="UP000027138">
    <property type="component" value="Unassembled WGS sequence"/>
</dbReference>
<feature type="compositionally biased region" description="Polar residues" evidence="1">
    <location>
        <begin position="55"/>
        <end position="73"/>
    </location>
</feature>
<evidence type="ECO:0000313" key="3">
    <source>
        <dbReference type="Proteomes" id="UP000027138"/>
    </source>
</evidence>
<feature type="region of interest" description="Disordered" evidence="1">
    <location>
        <begin position="53"/>
        <end position="84"/>
    </location>
</feature>
<protein>
    <submittedName>
        <fullName evidence="2">Uncharacterized protein</fullName>
    </submittedName>
</protein>
<gene>
    <name evidence="2" type="ORF">JCGZ_15609</name>
</gene>
<reference evidence="2 3" key="1">
    <citation type="journal article" date="2014" name="PLoS ONE">
        <title>Global Analysis of Gene Expression Profiles in Physic Nut (Jatropha curcas L.) Seedlings Exposed to Salt Stress.</title>
        <authorList>
            <person name="Zhang L."/>
            <person name="Zhang C."/>
            <person name="Wu P."/>
            <person name="Chen Y."/>
            <person name="Li M."/>
            <person name="Jiang H."/>
            <person name="Wu G."/>
        </authorList>
    </citation>
    <scope>NUCLEOTIDE SEQUENCE [LARGE SCALE GENOMIC DNA]</scope>
    <source>
        <strain evidence="3">cv. GZQX0401</strain>
        <tissue evidence="2">Young leaves</tissue>
    </source>
</reference>
<accession>A0A067KYJ0</accession>
<keyword evidence="3" id="KW-1185">Reference proteome</keyword>
<organism evidence="2 3">
    <name type="scientific">Jatropha curcas</name>
    <name type="common">Barbados nut</name>
    <dbReference type="NCBI Taxonomy" id="180498"/>
    <lineage>
        <taxon>Eukaryota</taxon>
        <taxon>Viridiplantae</taxon>
        <taxon>Streptophyta</taxon>
        <taxon>Embryophyta</taxon>
        <taxon>Tracheophyta</taxon>
        <taxon>Spermatophyta</taxon>
        <taxon>Magnoliopsida</taxon>
        <taxon>eudicotyledons</taxon>
        <taxon>Gunneridae</taxon>
        <taxon>Pentapetalae</taxon>
        <taxon>rosids</taxon>
        <taxon>fabids</taxon>
        <taxon>Malpighiales</taxon>
        <taxon>Euphorbiaceae</taxon>
        <taxon>Crotonoideae</taxon>
        <taxon>Jatropheae</taxon>
        <taxon>Jatropha</taxon>
    </lineage>
</organism>
<evidence type="ECO:0000313" key="2">
    <source>
        <dbReference type="EMBL" id="KDP41202.1"/>
    </source>
</evidence>
<name>A0A067KYJ0_JATCU</name>
<dbReference type="EMBL" id="KK914318">
    <property type="protein sequence ID" value="KDP41202.1"/>
    <property type="molecule type" value="Genomic_DNA"/>
</dbReference>